<dbReference type="GO" id="GO:0005929">
    <property type="term" value="C:cilium"/>
    <property type="evidence" value="ECO:0007669"/>
    <property type="project" value="UniProtKB-ARBA"/>
</dbReference>
<evidence type="ECO:0000256" key="3">
    <source>
        <dbReference type="ARBA" id="ARBA00022794"/>
    </source>
</evidence>
<accession>A0ABD3N3D0</accession>
<reference evidence="8 9" key="1">
    <citation type="submission" date="2024-10" db="EMBL/GenBank/DDBJ databases">
        <title>Updated reference genomes for cyclostephanoid diatoms.</title>
        <authorList>
            <person name="Roberts W.R."/>
            <person name="Alverson A.J."/>
        </authorList>
    </citation>
    <scope>NUCLEOTIDE SEQUENCE [LARGE SCALE GENOMIC DNA]</scope>
    <source>
        <strain evidence="8 9">AJA232-27</strain>
    </source>
</reference>
<feature type="compositionally biased region" description="Basic and acidic residues" evidence="7">
    <location>
        <begin position="160"/>
        <end position="173"/>
    </location>
</feature>
<dbReference type="Pfam" id="PF07162">
    <property type="entry name" value="B9-C2"/>
    <property type="match status" value="1"/>
</dbReference>
<dbReference type="PANTHER" id="PTHR12968:SF2">
    <property type="entry name" value="B9 DOMAIN-CONTAINING PROTEIN 2"/>
    <property type="match status" value="1"/>
</dbReference>
<evidence type="ECO:0000313" key="8">
    <source>
        <dbReference type="EMBL" id="KAL3769556.1"/>
    </source>
</evidence>
<keyword evidence="4" id="KW-0206">Cytoskeleton</keyword>
<feature type="compositionally biased region" description="Basic and acidic residues" evidence="7">
    <location>
        <begin position="1"/>
        <end position="26"/>
    </location>
</feature>
<keyword evidence="3" id="KW-0970">Cilium biogenesis/degradation</keyword>
<keyword evidence="2" id="KW-0963">Cytoplasm</keyword>
<evidence type="ECO:0000256" key="1">
    <source>
        <dbReference type="ARBA" id="ARBA00004120"/>
    </source>
</evidence>
<comment type="subcellular location">
    <subcellularLocation>
        <location evidence="1">Cytoplasm</location>
        <location evidence="1">Cytoskeleton</location>
        <location evidence="1">Cilium basal body</location>
    </subcellularLocation>
</comment>
<keyword evidence="5" id="KW-0966">Cell projection</keyword>
<evidence type="ECO:0000313" key="9">
    <source>
        <dbReference type="Proteomes" id="UP001530293"/>
    </source>
</evidence>
<evidence type="ECO:0000256" key="4">
    <source>
        <dbReference type="ARBA" id="ARBA00023212"/>
    </source>
</evidence>
<organism evidence="8 9">
    <name type="scientific">Discostella pseudostelligera</name>
    <dbReference type="NCBI Taxonomy" id="259834"/>
    <lineage>
        <taxon>Eukaryota</taxon>
        <taxon>Sar</taxon>
        <taxon>Stramenopiles</taxon>
        <taxon>Ochrophyta</taxon>
        <taxon>Bacillariophyta</taxon>
        <taxon>Coscinodiscophyceae</taxon>
        <taxon>Thalassiosirophycidae</taxon>
        <taxon>Stephanodiscales</taxon>
        <taxon>Stephanodiscaceae</taxon>
        <taxon>Discostella</taxon>
    </lineage>
</organism>
<dbReference type="Proteomes" id="UP001530293">
    <property type="component" value="Unassembled WGS sequence"/>
</dbReference>
<evidence type="ECO:0000256" key="2">
    <source>
        <dbReference type="ARBA" id="ARBA00022490"/>
    </source>
</evidence>
<evidence type="ECO:0000256" key="6">
    <source>
        <dbReference type="ARBA" id="ARBA00039272"/>
    </source>
</evidence>
<dbReference type="EMBL" id="JALLBG020000054">
    <property type="protein sequence ID" value="KAL3769556.1"/>
    <property type="molecule type" value="Genomic_DNA"/>
</dbReference>
<comment type="caution">
    <text evidence="8">The sequence shown here is derived from an EMBL/GenBank/DDBJ whole genome shotgun (WGS) entry which is preliminary data.</text>
</comment>
<dbReference type="AlphaFoldDB" id="A0ABD3N3D0"/>
<feature type="region of interest" description="Disordered" evidence="7">
    <location>
        <begin position="160"/>
        <end position="180"/>
    </location>
</feature>
<gene>
    <name evidence="8" type="ORF">ACHAWU_005508</name>
</gene>
<dbReference type="GO" id="GO:0030030">
    <property type="term" value="P:cell projection organization"/>
    <property type="evidence" value="ECO:0007669"/>
    <property type="project" value="UniProtKB-KW"/>
</dbReference>
<sequence>MDEMSDNQREPDQKRLAPVWRDHEPNTEAGFTTHLNQDDGVSHDRTLNVLRRRYRRRGANFEHDLEEGNGANQPPDISEVPDIREHDATNPEPSSTLPTIELPLSNATVERTTGREPPLPAMHRSHFTRKPDDKLREKFKSLIRNSADGASKTLPIDKAQPKVEDKMSTRNDHPLPIMHHSNYIRKPDEKLREKFKNLIRSPADGIPEVHIIGELSEGTGFRDTYVSCKWYLEWGKAWSFLAGEDTSQTQYAASDDRVHIWNHPIDVHFATASMQGWPRIIMQLWELDEYGRSILSGYGFAHFPTIPGYHELEIRCWRPSGSILEELNAFFLGTSACLVDEKVIFGKAWETRSQLNTVSSGTVKMNIHILLRYFNEQKVALPSSYRRAS</sequence>
<name>A0ABD3N3D0_9STRA</name>
<proteinExistence type="predicted"/>
<feature type="region of interest" description="Disordered" evidence="7">
    <location>
        <begin position="60"/>
        <end position="99"/>
    </location>
</feature>
<dbReference type="PANTHER" id="PTHR12968">
    <property type="entry name" value="B9 DOMAIN-CONTAINING"/>
    <property type="match status" value="1"/>
</dbReference>
<evidence type="ECO:0000256" key="7">
    <source>
        <dbReference type="SAM" id="MobiDB-lite"/>
    </source>
</evidence>
<protein>
    <recommendedName>
        <fullName evidence="6">B9 domain-containing protein 2</fullName>
    </recommendedName>
</protein>
<evidence type="ECO:0000256" key="5">
    <source>
        <dbReference type="ARBA" id="ARBA00023273"/>
    </source>
</evidence>
<dbReference type="PROSITE" id="PS51381">
    <property type="entry name" value="C2_B9"/>
    <property type="match status" value="1"/>
</dbReference>
<dbReference type="InterPro" id="IPR010796">
    <property type="entry name" value="C2_B9-type_dom"/>
</dbReference>
<keyword evidence="9" id="KW-1185">Reference proteome</keyword>
<feature type="region of interest" description="Disordered" evidence="7">
    <location>
        <begin position="1"/>
        <end position="42"/>
    </location>
</feature>